<evidence type="ECO:0000313" key="2">
    <source>
        <dbReference type="Proteomes" id="UP000028045"/>
    </source>
</evidence>
<dbReference type="EMBL" id="KL647604">
    <property type="protein sequence ID" value="KEY74404.1"/>
    <property type="molecule type" value="Genomic_DNA"/>
</dbReference>
<gene>
    <name evidence="1" type="ORF">S7711_11138</name>
</gene>
<proteinExistence type="predicted"/>
<reference evidence="1 2" key="1">
    <citation type="journal article" date="2014" name="BMC Genomics">
        <title>Comparative genome sequencing reveals chemotype-specific gene clusters in the toxigenic black mold Stachybotrys.</title>
        <authorList>
            <person name="Semeiks J."/>
            <person name="Borek D."/>
            <person name="Otwinowski Z."/>
            <person name="Grishin N.V."/>
        </authorList>
    </citation>
    <scope>NUCLEOTIDE SEQUENCE [LARGE SCALE GENOMIC DNA]</scope>
    <source>
        <strain evidence="2">CBS 109288 / IBT 7711</strain>
    </source>
</reference>
<sequence length="181" mass="19805">MGINLPWLKLVRAVHAEPGSGAVDCYLMRLTCSRAGRNSIGQFADELQKKRFGAAVMEVTKAGIGDEGLDDDNAKTGSKKRTISHDEVSLVSQPLGDSRRLKERIPALLPARKSHHIDLADQNSRLTLVRLAELRLNLLLEAGAVNDINQDQGLYVRWAKILATLEPNEPLALVIKAALPL</sequence>
<name>A0A084BA25_STACB</name>
<keyword evidence="2" id="KW-1185">Reference proteome</keyword>
<dbReference type="HOGENOM" id="CLU_1489926_0_0_1"/>
<dbReference type="AlphaFoldDB" id="A0A084BA25"/>
<dbReference type="Proteomes" id="UP000028045">
    <property type="component" value="Unassembled WGS sequence"/>
</dbReference>
<protein>
    <submittedName>
        <fullName evidence="1">Uncharacterized protein</fullName>
    </submittedName>
</protein>
<organism evidence="1 2">
    <name type="scientific">Stachybotrys chartarum (strain CBS 109288 / IBT 7711)</name>
    <name type="common">Toxic black mold</name>
    <name type="synonym">Stilbospora chartarum</name>
    <dbReference type="NCBI Taxonomy" id="1280523"/>
    <lineage>
        <taxon>Eukaryota</taxon>
        <taxon>Fungi</taxon>
        <taxon>Dikarya</taxon>
        <taxon>Ascomycota</taxon>
        <taxon>Pezizomycotina</taxon>
        <taxon>Sordariomycetes</taxon>
        <taxon>Hypocreomycetidae</taxon>
        <taxon>Hypocreales</taxon>
        <taxon>Stachybotryaceae</taxon>
        <taxon>Stachybotrys</taxon>
    </lineage>
</organism>
<accession>A0A084BA25</accession>
<evidence type="ECO:0000313" key="1">
    <source>
        <dbReference type="EMBL" id="KEY74404.1"/>
    </source>
</evidence>